<keyword evidence="5" id="KW-1185">Reference proteome</keyword>
<evidence type="ECO:0000256" key="2">
    <source>
        <dbReference type="ARBA" id="ARBA00022741"/>
    </source>
</evidence>
<keyword evidence="3" id="KW-0067">ATP-binding</keyword>
<dbReference type="OrthoDB" id="2963168at2759"/>
<evidence type="ECO:0000256" key="1">
    <source>
        <dbReference type="ARBA" id="ARBA00007381"/>
    </source>
</evidence>
<dbReference type="Gene3D" id="3.30.420.40">
    <property type="match status" value="2"/>
</dbReference>
<dbReference type="AlphaFoldDB" id="A0A6J8CZF6"/>
<dbReference type="GO" id="GO:0005524">
    <property type="term" value="F:ATP binding"/>
    <property type="evidence" value="ECO:0007669"/>
    <property type="project" value="UniProtKB-KW"/>
</dbReference>
<keyword evidence="2" id="KW-0547">Nucleotide-binding</keyword>
<protein>
    <submittedName>
        <fullName evidence="4">Uncharacterized protein</fullName>
    </submittedName>
</protein>
<evidence type="ECO:0000256" key="3">
    <source>
        <dbReference type="ARBA" id="ARBA00022840"/>
    </source>
</evidence>
<dbReference type="PANTHER" id="PTHR14187">
    <property type="entry name" value="ALPHA KINASE/ELONGATION FACTOR 2 KINASE"/>
    <property type="match status" value="1"/>
</dbReference>
<dbReference type="InterPro" id="IPR043129">
    <property type="entry name" value="ATPase_NBD"/>
</dbReference>
<dbReference type="SUPFAM" id="SSF53067">
    <property type="entry name" value="Actin-like ATPase domain"/>
    <property type="match status" value="2"/>
</dbReference>
<dbReference type="Pfam" id="PF00012">
    <property type="entry name" value="HSP70"/>
    <property type="match status" value="1"/>
</dbReference>
<gene>
    <name evidence="4" type="ORF">MCOR_34502</name>
</gene>
<accession>A0A6J8CZF6</accession>
<dbReference type="InterPro" id="IPR013126">
    <property type="entry name" value="Hsp_70_fam"/>
</dbReference>
<name>A0A6J8CZF6_MYTCO</name>
<organism evidence="4 5">
    <name type="scientific">Mytilus coruscus</name>
    <name type="common">Sea mussel</name>
    <dbReference type="NCBI Taxonomy" id="42192"/>
    <lineage>
        <taxon>Eukaryota</taxon>
        <taxon>Metazoa</taxon>
        <taxon>Spiralia</taxon>
        <taxon>Lophotrochozoa</taxon>
        <taxon>Mollusca</taxon>
        <taxon>Bivalvia</taxon>
        <taxon>Autobranchia</taxon>
        <taxon>Pteriomorphia</taxon>
        <taxon>Mytilida</taxon>
        <taxon>Mytiloidea</taxon>
        <taxon>Mytilidae</taxon>
        <taxon>Mytilinae</taxon>
        <taxon>Mytilus</taxon>
    </lineage>
</organism>
<dbReference type="PANTHER" id="PTHR14187:SF5">
    <property type="entry name" value="HEAT SHOCK 70 KDA PROTEIN 12A"/>
    <property type="match status" value="1"/>
</dbReference>
<comment type="similarity">
    <text evidence="1">Belongs to the heat shock protein 70 family.</text>
</comment>
<reference evidence="4 5" key="1">
    <citation type="submission" date="2020-06" db="EMBL/GenBank/DDBJ databases">
        <authorList>
            <person name="Li R."/>
            <person name="Bekaert M."/>
        </authorList>
    </citation>
    <scope>NUCLEOTIDE SEQUENCE [LARGE SCALE GENOMIC DNA]</scope>
    <source>
        <strain evidence="5">wild</strain>
    </source>
</reference>
<sequence length="468" mass="52271">MIEDISGKSMLALDVFSLSIKALKDHLLETLNKQITGVVIEDILWVLTVPAIWNENGKQFMRTSAMQAGIPSEKLLLALEPEAASIYCQYLPTKQLFGADPELVVAAVGTKYMVVDIGGGTADITVHEKINDRRLKETCCASGGNCGGTAVDYEFFNMMEKIMNKDTWNAFKRENLEEYLDLAREFETRKRAIRPDKTGPIHMVIPFTALDTICKEHLNHSLKSAIESSSFSSVLSLRKDKMRFELDTFINLFRSTIDSLVALISGVLSRKNGDGITQVILVGGFSECKLVQQAVKDAFPQHTVIVPEDSDLAVMKGAVLFGHQPNIIAQRISQYTYGVSKKKPFDPDKHDVNHMEMIKGEAKCTHLFEAFVKRNDTIPPGKVVTTSAKSLPRDDGFFNLRIFQTEKENPIYTDEEGCSLLGSIKVKKTNPKITEKIKVKFVFGETEIEGKIIETEHGKACNFTFDMI</sequence>
<dbReference type="CDD" id="cd10229">
    <property type="entry name" value="ASKHA_NBD_HSP70_HSPA12"/>
    <property type="match status" value="1"/>
</dbReference>
<evidence type="ECO:0000313" key="4">
    <source>
        <dbReference type="EMBL" id="CAC5400312.1"/>
    </source>
</evidence>
<proteinExistence type="inferred from homology"/>
<evidence type="ECO:0000313" key="5">
    <source>
        <dbReference type="Proteomes" id="UP000507470"/>
    </source>
</evidence>
<dbReference type="Gene3D" id="3.90.640.10">
    <property type="entry name" value="Actin, Chain A, domain 4"/>
    <property type="match status" value="1"/>
</dbReference>
<dbReference type="GO" id="GO:0140662">
    <property type="term" value="F:ATP-dependent protein folding chaperone"/>
    <property type="evidence" value="ECO:0007669"/>
    <property type="project" value="InterPro"/>
</dbReference>
<dbReference type="Proteomes" id="UP000507470">
    <property type="component" value="Unassembled WGS sequence"/>
</dbReference>
<dbReference type="EMBL" id="CACVKT020006198">
    <property type="protein sequence ID" value="CAC5400312.1"/>
    <property type="molecule type" value="Genomic_DNA"/>
</dbReference>